<dbReference type="InterPro" id="IPR006172">
    <property type="entry name" value="DNA-dir_DNA_pol_B"/>
</dbReference>
<dbReference type="OrthoDB" id="2414538at2759"/>
<evidence type="ECO:0000256" key="3">
    <source>
        <dbReference type="ARBA" id="ARBA00022679"/>
    </source>
</evidence>
<dbReference type="GO" id="GO:0000724">
    <property type="term" value="P:double-strand break repair via homologous recombination"/>
    <property type="evidence" value="ECO:0007669"/>
    <property type="project" value="TreeGrafter"/>
</dbReference>
<dbReference type="FunFam" id="1.10.132.60:FF:000007">
    <property type="entry name" value="DNA polymerase"/>
    <property type="match status" value="1"/>
</dbReference>
<dbReference type="Pfam" id="PF24055">
    <property type="entry name" value="POL3_N"/>
    <property type="match status" value="1"/>
</dbReference>
<evidence type="ECO:0000256" key="12">
    <source>
        <dbReference type="SAM" id="MobiDB-lite"/>
    </source>
</evidence>
<sequence length="1294" mass="146103">MHLCSYTALKPFFTIAINVRINCIDSYQYFDGERRVPVIRVFGPSDQGLNCVAHIRGVFPYFFVECKSHQINESEKNLEDLINNAMAHLFGRNPGDPSSIFVAKIETCKGVPFYGYNVGWQLFHKVSLLNPAFVTKCADLLVSGKAAGYPIQTFESHIPYILAFLADYNLSGCGWMQIGEYKTRKPEKTDGQVPRSIEIDVNCLDILDRKSLYEENVHQTMDLQRSATVRIGSLREIRTKDNERRAAIGAKEYEKIETPFDGQEAEWEMTADYLPKLEQRIAQSTSLFVGTLSKEAFVERNLNDYPDIHTAFELVGPITSPASKPDTTPISTVKSNSGSQIPLKKAEYSSQVSQPDYRLNLLSFSQDNQEQYTSNAANALAAKFDRLSSESRSSISAVLNRTHCFILSSVPPSRKDVEATLGISEYRAPFYGNKQDIPLFPLTFGGKEYKLKGIDALSLPRFAVSPSVQFNPLHVFVENYQFTDSLTRFQLSRAPPTRKKVEDWYQTDHKTSTTEVFKIPSLRKMSPLVDEAMSVLSVEIHVETREGKAPLASEDPVVAIFWEVSSPFRLDPGAPTAGVTTWTPIPDVAGKFIQLVDDEMSLLKEFVRMVIYFDPDIIVGYEAQSRSLGYLCQRAKVLGMDMEVDLGRCNSGNGWKPPTTEISIVGRHILSLWKVLRREITLGKYTLEHVVYHSLHERTPHYAFDDLTKWWKGDMVEIETLINYYLGRTKYNLRLLAHFEVVPRYAAHARVTGLDFKSGMTRGSQFHVESVLCRLAKRENFIMVSPSRSQVGKQNALEVIPLVMEPMTDFYIDPVCVLDFRSLYPSIVIAYNLCYSTAIGRTELWRDRNKLGILEDFKMPHGLLGLLKDDIFLAPNGVGYVKQNVRRSMLAIMLEELLDHRFLLKDSMKFHEDDQRYRTNLNNQQLALKFIANVTYGYTSASFSGRMPCAELADSIVMIGREILGRAIDSIESCKKWGVEPKVVYGDTDSLFVQIPKVTRTQAFAIGREIADMVTASNPDPILLKLEKVYHPCILLTKKRYVGYSYEKESTVEPFFDAKGTETIRRDTTPIVQKLEKRALELLFQTSDLSKVKQYLQNQWRKILSGKISIQDFCFAQQVKLGSYKEGSSNLPGGAVVSLKRMAKDEGAGPQYLERVPFVVTAGPANSRIADRCCDPEEAVSNPDLIIDADYYINQAIIPPLERLFNIFGANVKAWFAEMPRPMRIHQGKSHGETLRYYMKNSICPVCLERSEQGVCDAISNAAAALSSFNKDLPAMQWPNGSEILSITGLPSVL</sequence>
<dbReference type="InterPro" id="IPR056435">
    <property type="entry name" value="DPOD/Z_N"/>
</dbReference>
<comment type="similarity">
    <text evidence="2 11">Belongs to the DNA polymerase type-B family.</text>
</comment>
<dbReference type="Proteomes" id="UP000238350">
    <property type="component" value="Unassembled WGS sequence"/>
</dbReference>
<feature type="compositionally biased region" description="Polar residues" evidence="12">
    <location>
        <begin position="320"/>
        <end position="338"/>
    </location>
</feature>
<feature type="domain" description="DNA-directed DNA polymerase family B multifunctional" evidence="13">
    <location>
        <begin position="757"/>
        <end position="1206"/>
    </location>
</feature>
<dbReference type="Pfam" id="PF03104">
    <property type="entry name" value="DNA_pol_B_exo1"/>
    <property type="match status" value="1"/>
</dbReference>
<evidence type="ECO:0000256" key="10">
    <source>
        <dbReference type="ARBA" id="ARBA00049244"/>
    </source>
</evidence>
<dbReference type="GeneID" id="36517108"/>
<dbReference type="InterPro" id="IPR043502">
    <property type="entry name" value="DNA/RNA_pol_sf"/>
</dbReference>
<dbReference type="GO" id="GO:0003677">
    <property type="term" value="F:DNA binding"/>
    <property type="evidence" value="ECO:0007669"/>
    <property type="project" value="UniProtKB-KW"/>
</dbReference>
<dbReference type="GO" id="GO:0005634">
    <property type="term" value="C:nucleus"/>
    <property type="evidence" value="ECO:0007669"/>
    <property type="project" value="UniProtKB-SubCell"/>
</dbReference>
<keyword evidence="6" id="KW-0227">DNA damage</keyword>
<evidence type="ECO:0000256" key="1">
    <source>
        <dbReference type="ARBA" id="ARBA00004123"/>
    </source>
</evidence>
<dbReference type="Gene3D" id="1.10.287.690">
    <property type="entry name" value="Helix hairpin bin"/>
    <property type="match status" value="1"/>
</dbReference>
<dbReference type="CDD" id="cd05534">
    <property type="entry name" value="POLBc_zeta"/>
    <property type="match status" value="1"/>
</dbReference>
<keyword evidence="8" id="KW-0234">DNA repair</keyword>
<evidence type="ECO:0000256" key="9">
    <source>
        <dbReference type="ARBA" id="ARBA00023242"/>
    </source>
</evidence>
<reference evidence="16 17" key="1">
    <citation type="submission" date="2017-04" db="EMBL/GenBank/DDBJ databases">
        <title>Genome sequencing of [Candida] sorbophila.</title>
        <authorList>
            <person name="Ahn J.O."/>
        </authorList>
    </citation>
    <scope>NUCLEOTIDE SEQUENCE [LARGE SCALE GENOMIC DNA]</scope>
    <source>
        <strain evidence="16 17">DS02</strain>
    </source>
</reference>
<keyword evidence="3 11" id="KW-0808">Transferase</keyword>
<evidence type="ECO:0000256" key="5">
    <source>
        <dbReference type="ARBA" id="ARBA00022723"/>
    </source>
</evidence>
<accession>A0A2T0FL88</accession>
<dbReference type="InterPro" id="IPR006134">
    <property type="entry name" value="DNA-dir_DNA_pol_B_multi_dom"/>
</dbReference>
<dbReference type="SMART" id="SM00486">
    <property type="entry name" value="POLBc"/>
    <property type="match status" value="1"/>
</dbReference>
<dbReference type="InterPro" id="IPR012337">
    <property type="entry name" value="RNaseH-like_sf"/>
</dbReference>
<dbReference type="InterPro" id="IPR030559">
    <property type="entry name" value="PolZ_Rev3"/>
</dbReference>
<evidence type="ECO:0000313" key="17">
    <source>
        <dbReference type="Proteomes" id="UP000238350"/>
    </source>
</evidence>
<dbReference type="InterPro" id="IPR006133">
    <property type="entry name" value="DNA-dir_DNA_pol_B_exonuc"/>
</dbReference>
<dbReference type="InterPro" id="IPR023211">
    <property type="entry name" value="DNA_pol_palm_dom_sf"/>
</dbReference>
<dbReference type="InterPro" id="IPR036397">
    <property type="entry name" value="RNaseH_sf"/>
</dbReference>
<feature type="domain" description="DNA-directed DNA polymerase family B exonuclease" evidence="14">
    <location>
        <begin position="495"/>
        <end position="690"/>
    </location>
</feature>
<dbReference type="PRINTS" id="PR00106">
    <property type="entry name" value="DNAPOLB"/>
</dbReference>
<dbReference type="Pfam" id="PF00136">
    <property type="entry name" value="DNA_pol_B"/>
    <property type="match status" value="1"/>
</dbReference>
<comment type="subcellular location">
    <subcellularLocation>
        <location evidence="1">Nucleus</location>
    </subcellularLocation>
</comment>
<dbReference type="GO" id="GO:0046872">
    <property type="term" value="F:metal ion binding"/>
    <property type="evidence" value="ECO:0007669"/>
    <property type="project" value="UniProtKB-KW"/>
</dbReference>
<evidence type="ECO:0000256" key="8">
    <source>
        <dbReference type="ARBA" id="ARBA00023204"/>
    </source>
</evidence>
<organism evidence="16 17">
    <name type="scientific">Wickerhamiella sorbophila</name>
    <dbReference type="NCBI Taxonomy" id="45607"/>
    <lineage>
        <taxon>Eukaryota</taxon>
        <taxon>Fungi</taxon>
        <taxon>Dikarya</taxon>
        <taxon>Ascomycota</taxon>
        <taxon>Saccharomycotina</taxon>
        <taxon>Dipodascomycetes</taxon>
        <taxon>Dipodascales</taxon>
        <taxon>Trichomonascaceae</taxon>
        <taxon>Wickerhamiella</taxon>
    </lineage>
</organism>
<comment type="catalytic activity">
    <reaction evidence="10 11">
        <text>DNA(n) + a 2'-deoxyribonucleoside 5'-triphosphate = DNA(n+1) + diphosphate</text>
        <dbReference type="Rhea" id="RHEA:22508"/>
        <dbReference type="Rhea" id="RHEA-COMP:17339"/>
        <dbReference type="Rhea" id="RHEA-COMP:17340"/>
        <dbReference type="ChEBI" id="CHEBI:33019"/>
        <dbReference type="ChEBI" id="CHEBI:61560"/>
        <dbReference type="ChEBI" id="CHEBI:173112"/>
        <dbReference type="EC" id="2.7.7.7"/>
    </reaction>
</comment>
<keyword evidence="11" id="KW-0235">DNA replication</keyword>
<keyword evidence="7 11" id="KW-0239">DNA-directed DNA polymerase</keyword>
<protein>
    <recommendedName>
        <fullName evidence="11">DNA polymerase</fullName>
        <ecNumber evidence="11">2.7.7.7</ecNumber>
    </recommendedName>
</protein>
<keyword evidence="17" id="KW-1185">Reference proteome</keyword>
<dbReference type="EMBL" id="NDIQ01000022">
    <property type="protein sequence ID" value="PRT55740.1"/>
    <property type="molecule type" value="Genomic_DNA"/>
</dbReference>
<evidence type="ECO:0000256" key="7">
    <source>
        <dbReference type="ARBA" id="ARBA00022932"/>
    </source>
</evidence>
<dbReference type="CDD" id="cd05778">
    <property type="entry name" value="DNA_polB_zeta_exo"/>
    <property type="match status" value="1"/>
</dbReference>
<name>A0A2T0FL88_9ASCO</name>
<evidence type="ECO:0000313" key="16">
    <source>
        <dbReference type="EMBL" id="PRT55740.1"/>
    </source>
</evidence>
<keyword evidence="9" id="KW-0539">Nucleus</keyword>
<evidence type="ECO:0000256" key="6">
    <source>
        <dbReference type="ARBA" id="ARBA00022763"/>
    </source>
</evidence>
<gene>
    <name evidence="16" type="ORF">B9G98_03360</name>
</gene>
<comment type="caution">
    <text evidence="16">The sequence shown here is derived from an EMBL/GenBank/DDBJ whole genome shotgun (WGS) entry which is preliminary data.</text>
</comment>
<keyword evidence="5" id="KW-0479">Metal-binding</keyword>
<dbReference type="Gene3D" id="3.30.420.10">
    <property type="entry name" value="Ribonuclease H-like superfamily/Ribonuclease H"/>
    <property type="match status" value="1"/>
</dbReference>
<evidence type="ECO:0000259" key="13">
    <source>
        <dbReference type="Pfam" id="PF00136"/>
    </source>
</evidence>
<dbReference type="InterPro" id="IPR017964">
    <property type="entry name" value="DNA-dir_DNA_pol_B_CS"/>
</dbReference>
<evidence type="ECO:0000256" key="4">
    <source>
        <dbReference type="ARBA" id="ARBA00022695"/>
    </source>
</evidence>
<dbReference type="PROSITE" id="PS00116">
    <property type="entry name" value="DNA_POLYMERASE_B"/>
    <property type="match status" value="1"/>
</dbReference>
<dbReference type="RefSeq" id="XP_024665685.1">
    <property type="nucleotide sequence ID" value="XM_024809917.1"/>
</dbReference>
<proteinExistence type="inferred from homology"/>
<evidence type="ECO:0000259" key="15">
    <source>
        <dbReference type="Pfam" id="PF24055"/>
    </source>
</evidence>
<dbReference type="Gene3D" id="1.10.132.60">
    <property type="entry name" value="DNA polymerase family B, C-terminal domain"/>
    <property type="match status" value="1"/>
</dbReference>
<dbReference type="EC" id="2.7.7.7" evidence="11"/>
<dbReference type="STRING" id="45607.A0A2T0FL88"/>
<dbReference type="GO" id="GO:0042276">
    <property type="term" value="P:error-prone translesion synthesis"/>
    <property type="evidence" value="ECO:0007669"/>
    <property type="project" value="TreeGrafter"/>
</dbReference>
<dbReference type="GO" id="GO:0003887">
    <property type="term" value="F:DNA-directed DNA polymerase activity"/>
    <property type="evidence" value="ECO:0007669"/>
    <property type="project" value="UniProtKB-KW"/>
</dbReference>
<evidence type="ECO:0000259" key="14">
    <source>
        <dbReference type="Pfam" id="PF03104"/>
    </source>
</evidence>
<feature type="domain" description="DNA polymerase delta/zeta catalytic subunit N-terminal" evidence="15">
    <location>
        <begin position="57"/>
        <end position="134"/>
    </location>
</feature>
<dbReference type="GO" id="GO:0016035">
    <property type="term" value="C:zeta DNA polymerase complex"/>
    <property type="evidence" value="ECO:0007669"/>
    <property type="project" value="InterPro"/>
</dbReference>
<keyword evidence="4 11" id="KW-0548">Nucleotidyltransferase</keyword>
<dbReference type="GO" id="GO:0000166">
    <property type="term" value="F:nucleotide binding"/>
    <property type="evidence" value="ECO:0007669"/>
    <property type="project" value="InterPro"/>
</dbReference>
<keyword evidence="11" id="KW-0238">DNA-binding</keyword>
<dbReference type="SUPFAM" id="SSF53098">
    <property type="entry name" value="Ribonuclease H-like"/>
    <property type="match status" value="1"/>
</dbReference>
<evidence type="ECO:0000256" key="11">
    <source>
        <dbReference type="RuleBase" id="RU000442"/>
    </source>
</evidence>
<dbReference type="Gene3D" id="3.30.342.10">
    <property type="entry name" value="DNA Polymerase, chain B, domain 1"/>
    <property type="match status" value="1"/>
</dbReference>
<dbReference type="SUPFAM" id="SSF56672">
    <property type="entry name" value="DNA/RNA polymerases"/>
    <property type="match status" value="1"/>
</dbReference>
<dbReference type="PANTHER" id="PTHR45812:SF1">
    <property type="entry name" value="DNA POLYMERASE ZETA CATALYTIC SUBUNIT"/>
    <property type="match status" value="1"/>
</dbReference>
<dbReference type="Gene3D" id="3.90.1600.10">
    <property type="entry name" value="Palm domain of DNA polymerase"/>
    <property type="match status" value="1"/>
</dbReference>
<dbReference type="GO" id="GO:0006260">
    <property type="term" value="P:DNA replication"/>
    <property type="evidence" value="ECO:0007669"/>
    <property type="project" value="UniProtKB-KW"/>
</dbReference>
<dbReference type="PANTHER" id="PTHR45812">
    <property type="entry name" value="DNA POLYMERASE ZETA CATALYTIC SUBUNIT"/>
    <property type="match status" value="1"/>
</dbReference>
<dbReference type="InterPro" id="IPR042087">
    <property type="entry name" value="DNA_pol_B_thumb"/>
</dbReference>
<evidence type="ECO:0000256" key="2">
    <source>
        <dbReference type="ARBA" id="ARBA00005755"/>
    </source>
</evidence>
<feature type="region of interest" description="Disordered" evidence="12">
    <location>
        <begin position="319"/>
        <end position="338"/>
    </location>
</feature>